<keyword evidence="8" id="KW-0808">Transferase</keyword>
<dbReference type="InterPro" id="IPR051035">
    <property type="entry name" value="Mito_inheritance_9"/>
</dbReference>
<comment type="caution">
    <text evidence="8">The sequence shown here is derived from an EMBL/GenBank/DDBJ whole genome shotgun (WGS) entry which is preliminary data.</text>
</comment>
<reference evidence="8" key="1">
    <citation type="journal article" date="2021" name="IMA Fungus">
        <title>Genomic characterization of three marine fungi, including Emericellopsis atlantica sp. nov. with signatures of a generalist lifestyle and marine biomass degradation.</title>
        <authorList>
            <person name="Hagestad O.C."/>
            <person name="Hou L."/>
            <person name="Andersen J.H."/>
            <person name="Hansen E.H."/>
            <person name="Altermark B."/>
            <person name="Li C."/>
            <person name="Kuhnert E."/>
            <person name="Cox R.J."/>
            <person name="Crous P.W."/>
            <person name="Spatafora J.W."/>
            <person name="Lail K."/>
            <person name="Amirebrahimi M."/>
            <person name="Lipzen A."/>
            <person name="Pangilinan J."/>
            <person name="Andreopoulos W."/>
            <person name="Hayes R.D."/>
            <person name="Ng V."/>
            <person name="Grigoriev I.V."/>
            <person name="Jackson S.A."/>
            <person name="Sutton T.D.S."/>
            <person name="Dobson A.D.W."/>
            <person name="Rama T."/>
        </authorList>
    </citation>
    <scope>NUCLEOTIDE SEQUENCE</scope>
    <source>
        <strain evidence="8">TRa018bII</strain>
    </source>
</reference>
<dbReference type="Proteomes" id="UP000824998">
    <property type="component" value="Unassembled WGS sequence"/>
</dbReference>
<evidence type="ECO:0000259" key="7">
    <source>
        <dbReference type="Pfam" id="PF01636"/>
    </source>
</evidence>
<dbReference type="PANTHER" id="PTHR36091">
    <property type="entry name" value="ALTERED INHERITANCE OF MITOCHONDRIA PROTEIN 9, MITOCHONDRIAL"/>
    <property type="match status" value="1"/>
</dbReference>
<dbReference type="InterPro" id="IPR011009">
    <property type="entry name" value="Kinase-like_dom_sf"/>
</dbReference>
<dbReference type="GO" id="GO:0005739">
    <property type="term" value="C:mitochondrion"/>
    <property type="evidence" value="ECO:0007669"/>
    <property type="project" value="UniProtKB-SubCell"/>
</dbReference>
<evidence type="ECO:0000256" key="2">
    <source>
        <dbReference type="ARBA" id="ARBA00005543"/>
    </source>
</evidence>
<evidence type="ECO:0000313" key="9">
    <source>
        <dbReference type="Proteomes" id="UP000824998"/>
    </source>
</evidence>
<evidence type="ECO:0000256" key="5">
    <source>
        <dbReference type="ARBA" id="ARBA00023128"/>
    </source>
</evidence>
<evidence type="ECO:0000313" key="8">
    <source>
        <dbReference type="EMBL" id="KAG9228537.1"/>
    </source>
</evidence>
<proteinExistence type="inferred from homology"/>
<sequence length="440" mass="49978">MAVDYPDAACSLQSMRDSRYIPLDFDALCRRVVELCPGAVSITTYDKKEGGFNRVFILTTDNAKRVVARLPFVRAGPPRLTTHSEVATMKYLQTNTSIPIPKILDWSDDASNDIGSEYIIMEHAAGVPLHQRWPTMAGDQQVRCINTIYQKVKEMVDMKFPAYGSLYFPHLTAYCDGLIDTGLSRIPPHGSMKTHLRLLESGRTVLKKMSRDPRIRDAATPTLLHPDLHKRNIFVSDDDPAVITGIIDWQSSSMEPAFWYADEVLDFASPVAHPAHPSLENQLEPNSERCTKAFDICTQLSGPRLMDEALFRQFRYCYRTWRYGSVAFRHELIETSRRWKELGLAGGSCPFPTPTPEELAIHQKEYRTFEAAHDLRNNLSSVLNTASDGWVPPEDWEATESAYREMFNGMLQAVLTNESPDDDEPIKDEEDLRAIWPFDI</sequence>
<accession>A0A9P8C024</accession>
<name>A0A9P8C024_9HELO</name>
<evidence type="ECO:0000256" key="4">
    <source>
        <dbReference type="ARBA" id="ARBA00022946"/>
    </source>
</evidence>
<dbReference type="Pfam" id="PF01636">
    <property type="entry name" value="APH"/>
    <property type="match status" value="1"/>
</dbReference>
<dbReference type="PANTHER" id="PTHR36091:SF1">
    <property type="entry name" value="ALTERED INHERITANCE OF MITOCHONDRIA PROTEIN 9, MITOCHONDRIAL"/>
    <property type="match status" value="1"/>
</dbReference>
<feature type="domain" description="Aminoglycoside phosphotransferase" evidence="7">
    <location>
        <begin position="53"/>
        <end position="257"/>
    </location>
</feature>
<evidence type="ECO:0000256" key="1">
    <source>
        <dbReference type="ARBA" id="ARBA00004173"/>
    </source>
</evidence>
<dbReference type="AlphaFoldDB" id="A0A9P8C024"/>
<evidence type="ECO:0000256" key="3">
    <source>
        <dbReference type="ARBA" id="ARBA00016197"/>
    </source>
</evidence>
<dbReference type="Gene3D" id="3.30.200.20">
    <property type="entry name" value="Phosphorylase Kinase, domain 1"/>
    <property type="match status" value="1"/>
</dbReference>
<keyword evidence="5" id="KW-0496">Mitochondrion</keyword>
<comment type="subcellular location">
    <subcellularLocation>
        <location evidence="1">Mitochondrion</location>
    </subcellularLocation>
</comment>
<evidence type="ECO:0000256" key="6">
    <source>
        <dbReference type="ARBA" id="ARBA00031849"/>
    </source>
</evidence>
<keyword evidence="9" id="KW-1185">Reference proteome</keyword>
<comment type="similarity">
    <text evidence="2">Belongs to the AIM9 family.</text>
</comment>
<dbReference type="Gene3D" id="3.90.1200.10">
    <property type="match status" value="1"/>
</dbReference>
<dbReference type="EMBL" id="MU251917">
    <property type="protein sequence ID" value="KAG9228537.1"/>
    <property type="molecule type" value="Genomic_DNA"/>
</dbReference>
<dbReference type="CDD" id="cd05120">
    <property type="entry name" value="APH_ChoK_like"/>
    <property type="match status" value="1"/>
</dbReference>
<dbReference type="GO" id="GO:0016301">
    <property type="term" value="F:kinase activity"/>
    <property type="evidence" value="ECO:0007669"/>
    <property type="project" value="UniProtKB-KW"/>
</dbReference>
<dbReference type="InterPro" id="IPR002575">
    <property type="entry name" value="Aminoglycoside_PTrfase"/>
</dbReference>
<gene>
    <name evidence="8" type="ORF">BJ875DRAFT_508451</name>
</gene>
<organism evidence="8 9">
    <name type="scientific">Amylocarpus encephaloides</name>
    <dbReference type="NCBI Taxonomy" id="45428"/>
    <lineage>
        <taxon>Eukaryota</taxon>
        <taxon>Fungi</taxon>
        <taxon>Dikarya</taxon>
        <taxon>Ascomycota</taxon>
        <taxon>Pezizomycotina</taxon>
        <taxon>Leotiomycetes</taxon>
        <taxon>Helotiales</taxon>
        <taxon>Helotiales incertae sedis</taxon>
        <taxon>Amylocarpus</taxon>
    </lineage>
</organism>
<dbReference type="OrthoDB" id="2831558at2759"/>
<keyword evidence="4" id="KW-0809">Transit peptide</keyword>
<keyword evidence="8" id="KW-0418">Kinase</keyword>
<protein>
    <recommendedName>
        <fullName evidence="3">Altered inheritance of mitochondria protein 9, mitochondrial</fullName>
    </recommendedName>
    <alternativeName>
        <fullName evidence="6">Found in mitochondrial proteome protein 29</fullName>
    </alternativeName>
</protein>
<dbReference type="SUPFAM" id="SSF56112">
    <property type="entry name" value="Protein kinase-like (PK-like)"/>
    <property type="match status" value="1"/>
</dbReference>